<reference evidence="2" key="2">
    <citation type="journal article" date="2018" name="Mol. Plant Microbe Interact.">
        <title>Genome sequence resources for the wheat stripe rust pathogen (Puccinia striiformis f. sp. tritici) and the barley stripe rust pathogen (Puccinia striiformis f. sp. hordei).</title>
        <authorList>
            <person name="Xia C."/>
            <person name="Wang M."/>
            <person name="Yin C."/>
            <person name="Cornejo O.E."/>
            <person name="Hulbert S.H."/>
            <person name="Chen X."/>
        </authorList>
    </citation>
    <scope>NUCLEOTIDE SEQUENCE [LARGE SCALE GENOMIC DNA]</scope>
    <source>
        <strain evidence="2">93-210</strain>
    </source>
</reference>
<reference evidence="1 2" key="3">
    <citation type="journal article" date="2022" name="Microbiol. Spectr.">
        <title>Folding features and dynamics of 3D genome architecture in plant fungal pathogens.</title>
        <authorList>
            <person name="Xia C."/>
        </authorList>
    </citation>
    <scope>NUCLEOTIDE SEQUENCE [LARGE SCALE GENOMIC DNA]</scope>
    <source>
        <strain evidence="1 2">93-210</strain>
    </source>
</reference>
<evidence type="ECO:0000313" key="1">
    <source>
        <dbReference type="EMBL" id="KAI7938016.1"/>
    </source>
</evidence>
<protein>
    <submittedName>
        <fullName evidence="1">Uncharacterized protein</fullName>
    </submittedName>
</protein>
<keyword evidence="2" id="KW-1185">Reference proteome</keyword>
<sequence>HACGDEPGISQQLHHPINRPISIKTPMQFFNMLQFAMLILLQQEATFAQRFGCKGHVKDHPISVCVAKLRIDPMDGPIVNVMTSPWDNNVGAYDCSPAPTGHKRPSCCPEADKVRFQYPDFNLPFHVGIDVGEGVEKKLQEY</sequence>
<reference evidence="2" key="1">
    <citation type="journal article" date="2018" name="BMC Genomics">
        <title>Genomic insights into host adaptation between the wheat stripe rust pathogen (Puccinia striiformis f. sp. tritici) and the barley stripe rust pathogen (Puccinia striiformis f. sp. hordei).</title>
        <authorList>
            <person name="Xia C."/>
            <person name="Wang M."/>
            <person name="Yin C."/>
            <person name="Cornejo O.E."/>
            <person name="Hulbert S.H."/>
            <person name="Chen X."/>
        </authorList>
    </citation>
    <scope>NUCLEOTIDE SEQUENCE [LARGE SCALE GENOMIC DNA]</scope>
    <source>
        <strain evidence="2">93-210</strain>
    </source>
</reference>
<comment type="caution">
    <text evidence="1">The sequence shown here is derived from an EMBL/GenBank/DDBJ whole genome shotgun (WGS) entry which is preliminary data.</text>
</comment>
<dbReference type="Proteomes" id="UP001060170">
    <property type="component" value="Chromosome 16"/>
</dbReference>
<gene>
    <name evidence="1" type="ORF">MJO28_014936</name>
</gene>
<evidence type="ECO:0000313" key="2">
    <source>
        <dbReference type="Proteomes" id="UP001060170"/>
    </source>
</evidence>
<organism evidence="1 2">
    <name type="scientific">Puccinia striiformis f. sp. tritici</name>
    <dbReference type="NCBI Taxonomy" id="168172"/>
    <lineage>
        <taxon>Eukaryota</taxon>
        <taxon>Fungi</taxon>
        <taxon>Dikarya</taxon>
        <taxon>Basidiomycota</taxon>
        <taxon>Pucciniomycotina</taxon>
        <taxon>Pucciniomycetes</taxon>
        <taxon>Pucciniales</taxon>
        <taxon>Pucciniaceae</taxon>
        <taxon>Puccinia</taxon>
    </lineage>
</organism>
<accession>A0ACC0DSA8</accession>
<name>A0ACC0DSA8_9BASI</name>
<feature type="non-terminal residue" evidence="1">
    <location>
        <position position="1"/>
    </location>
</feature>
<dbReference type="EMBL" id="CM045880">
    <property type="protein sequence ID" value="KAI7938016.1"/>
    <property type="molecule type" value="Genomic_DNA"/>
</dbReference>
<proteinExistence type="predicted"/>